<protein>
    <recommendedName>
        <fullName evidence="2">Metallo-beta-lactamase domain-containing protein</fullName>
    </recommendedName>
</protein>
<feature type="chain" id="PRO_5031538811" description="Metallo-beta-lactamase domain-containing protein" evidence="1">
    <location>
        <begin position="21"/>
        <end position="287"/>
    </location>
</feature>
<accession>A0A7U8C6N1</accession>
<dbReference type="PANTHER" id="PTHR42951:SF14">
    <property type="entry name" value="METALLO-BETA-LACTAMASE SUPERFAMILY PROTEIN"/>
    <property type="match status" value="1"/>
</dbReference>
<feature type="domain" description="Metallo-beta-lactamase" evidence="2">
    <location>
        <begin position="37"/>
        <end position="222"/>
    </location>
</feature>
<dbReference type="SUPFAM" id="SSF56281">
    <property type="entry name" value="Metallo-hydrolase/oxidoreductase"/>
    <property type="match status" value="1"/>
</dbReference>
<dbReference type="RefSeq" id="WP_007020589.1">
    <property type="nucleotide sequence ID" value="NZ_CH724125.1"/>
</dbReference>
<dbReference type="CDD" id="cd07739">
    <property type="entry name" value="metallo-hydrolase-like_MBL-fold"/>
    <property type="match status" value="1"/>
</dbReference>
<reference evidence="3 4" key="1">
    <citation type="submission" date="2006-02" db="EMBL/GenBank/DDBJ databases">
        <authorList>
            <person name="Pinhassi J."/>
            <person name="Pedros-Alio C."/>
            <person name="Ferriera S."/>
            <person name="Johnson J."/>
            <person name="Kravitz S."/>
            <person name="Halpern A."/>
            <person name="Remington K."/>
            <person name="Beeson K."/>
            <person name="Tran B."/>
            <person name="Rogers Y.-H."/>
            <person name="Friedman R."/>
            <person name="Venter J.C."/>
        </authorList>
    </citation>
    <scope>NUCLEOTIDE SEQUENCE [LARGE SCALE GENOMIC DNA]</scope>
    <source>
        <strain evidence="3 4">MED92</strain>
    </source>
</reference>
<dbReference type="Gene3D" id="3.60.15.10">
    <property type="entry name" value="Ribonuclease Z/Hydroxyacylglutathione hydrolase-like"/>
    <property type="match status" value="1"/>
</dbReference>
<sequence length="287" mass="31142">MRNLLLTALGAITLSTTALAETDLSLKVYNADGNSFHVTSVLVSGEKESILIDSGFTKADAYRIAANVLDSGTELQKIFISQADPDYFFGAETLKKIFPNAEVVSTPAVIAQIKKKAAGKVAYWGPKMGNNAPVSPIIPQAVKADSLMLEGQAIEIIGTEGPLAHRPYLWIPSEKAILGNVAVFGDLHVWTADTQKSTEQSAWKAQLVEMERLKPTTVIPGHMQADSKTDRSAITTTKAYLEDFYSEAEKAKNAEQLIQVMQSKYPSAKLEIALQIGAKVAKGEMKW</sequence>
<organism evidence="3 4">
    <name type="scientific">Neptuniibacter caesariensis</name>
    <dbReference type="NCBI Taxonomy" id="207954"/>
    <lineage>
        <taxon>Bacteria</taxon>
        <taxon>Pseudomonadati</taxon>
        <taxon>Pseudomonadota</taxon>
        <taxon>Gammaproteobacteria</taxon>
        <taxon>Oceanospirillales</taxon>
        <taxon>Oceanospirillaceae</taxon>
        <taxon>Neptuniibacter</taxon>
    </lineage>
</organism>
<dbReference type="AlphaFoldDB" id="A0A7U8C6N1"/>
<gene>
    <name evidence="3" type="ORF">MED92_14618</name>
</gene>
<feature type="signal peptide" evidence="1">
    <location>
        <begin position="1"/>
        <end position="20"/>
    </location>
</feature>
<dbReference type="InterPro" id="IPR001279">
    <property type="entry name" value="Metallo-B-lactamas"/>
</dbReference>
<dbReference type="SMART" id="SM00849">
    <property type="entry name" value="Lactamase_B"/>
    <property type="match status" value="1"/>
</dbReference>
<dbReference type="InterPro" id="IPR050855">
    <property type="entry name" value="NDM-1-like"/>
</dbReference>
<dbReference type="EMBL" id="AAOW01000003">
    <property type="protein sequence ID" value="EAR62279.1"/>
    <property type="molecule type" value="Genomic_DNA"/>
</dbReference>
<keyword evidence="4" id="KW-1185">Reference proteome</keyword>
<evidence type="ECO:0000256" key="1">
    <source>
        <dbReference type="SAM" id="SignalP"/>
    </source>
</evidence>
<comment type="caution">
    <text evidence="3">The sequence shown here is derived from an EMBL/GenBank/DDBJ whole genome shotgun (WGS) entry which is preliminary data.</text>
</comment>
<proteinExistence type="predicted"/>
<keyword evidence="1" id="KW-0732">Signal</keyword>
<dbReference type="Proteomes" id="UP000002171">
    <property type="component" value="Unassembled WGS sequence"/>
</dbReference>
<name>A0A7U8C6N1_NEPCE</name>
<evidence type="ECO:0000313" key="4">
    <source>
        <dbReference type="Proteomes" id="UP000002171"/>
    </source>
</evidence>
<evidence type="ECO:0000259" key="2">
    <source>
        <dbReference type="SMART" id="SM00849"/>
    </source>
</evidence>
<dbReference type="PANTHER" id="PTHR42951">
    <property type="entry name" value="METALLO-BETA-LACTAMASE DOMAIN-CONTAINING"/>
    <property type="match status" value="1"/>
</dbReference>
<dbReference type="OrthoDB" id="8441428at2"/>
<dbReference type="InterPro" id="IPR036866">
    <property type="entry name" value="RibonucZ/Hydroxyglut_hydro"/>
</dbReference>
<dbReference type="Pfam" id="PF00753">
    <property type="entry name" value="Lactamase_B"/>
    <property type="match status" value="1"/>
</dbReference>
<evidence type="ECO:0000313" key="3">
    <source>
        <dbReference type="EMBL" id="EAR62279.1"/>
    </source>
</evidence>